<protein>
    <submittedName>
        <fullName evidence="5">Molybdenum cofactor biosynthesis protein MoaC</fullName>
    </submittedName>
</protein>
<dbReference type="Gene3D" id="3.30.70.640">
    <property type="entry name" value="Molybdopterin cofactor biosynthesis C (MoaC) domain"/>
    <property type="match status" value="1"/>
</dbReference>
<dbReference type="Gene3D" id="3.40.980.10">
    <property type="entry name" value="MoaB/Mog-like domain"/>
    <property type="match status" value="1"/>
</dbReference>
<dbReference type="PIRSF" id="PIRSF036594">
    <property type="entry name" value="MoaC_MogA"/>
    <property type="match status" value="1"/>
</dbReference>
<evidence type="ECO:0000313" key="5">
    <source>
        <dbReference type="EMBL" id="MBB5016432.1"/>
    </source>
</evidence>
<dbReference type="CDD" id="cd00886">
    <property type="entry name" value="MogA_MoaB"/>
    <property type="match status" value="1"/>
</dbReference>
<evidence type="ECO:0000256" key="3">
    <source>
        <dbReference type="ARBA" id="ARBA00055087"/>
    </source>
</evidence>
<feature type="domain" description="MoaB/Mog" evidence="4">
    <location>
        <begin position="181"/>
        <end position="324"/>
    </location>
</feature>
<dbReference type="NCBIfam" id="NF002947">
    <property type="entry name" value="PRK03604.1"/>
    <property type="match status" value="1"/>
</dbReference>
<accession>A0A7W7Y1L4</accession>
<dbReference type="InterPro" id="IPR012247">
    <property type="entry name" value="MoaC_MogA"/>
</dbReference>
<dbReference type="AlphaFoldDB" id="A0A7W7Y1L4"/>
<proteinExistence type="predicted"/>
<dbReference type="SUPFAM" id="SSF55040">
    <property type="entry name" value="Molybdenum cofactor biosynthesis protein C, MoaC"/>
    <property type="match status" value="1"/>
</dbReference>
<organism evidence="5 6">
    <name type="scientific">Rehaibacterium terrae</name>
    <dbReference type="NCBI Taxonomy" id="1341696"/>
    <lineage>
        <taxon>Bacteria</taxon>
        <taxon>Pseudomonadati</taxon>
        <taxon>Pseudomonadota</taxon>
        <taxon>Gammaproteobacteria</taxon>
        <taxon>Lysobacterales</taxon>
        <taxon>Lysobacteraceae</taxon>
        <taxon>Rehaibacterium</taxon>
    </lineage>
</organism>
<dbReference type="InterPro" id="IPR036522">
    <property type="entry name" value="MoaC_sf"/>
</dbReference>
<dbReference type="SMART" id="SM00852">
    <property type="entry name" value="MoCF_biosynth"/>
    <property type="match status" value="1"/>
</dbReference>
<reference evidence="5 6" key="1">
    <citation type="submission" date="2020-08" db="EMBL/GenBank/DDBJ databases">
        <title>Genomic Encyclopedia of Type Strains, Phase IV (KMG-IV): sequencing the most valuable type-strain genomes for metagenomic binning, comparative biology and taxonomic classification.</title>
        <authorList>
            <person name="Goeker M."/>
        </authorList>
    </citation>
    <scope>NUCLEOTIDE SEQUENCE [LARGE SCALE GENOMIC DNA]</scope>
    <source>
        <strain evidence="5 6">DSM 25897</strain>
    </source>
</reference>
<dbReference type="InterPro" id="IPR002820">
    <property type="entry name" value="Mopterin_CF_biosynth-C_dom"/>
</dbReference>
<dbReference type="NCBIfam" id="TIGR00177">
    <property type="entry name" value="molyb_syn"/>
    <property type="match status" value="1"/>
</dbReference>
<evidence type="ECO:0000313" key="6">
    <source>
        <dbReference type="Proteomes" id="UP000519004"/>
    </source>
</evidence>
<dbReference type="PANTHER" id="PTHR43764:SF1">
    <property type="entry name" value="MOLYBDOPTERIN MOLYBDOTRANSFERASE"/>
    <property type="match status" value="1"/>
</dbReference>
<comment type="pathway">
    <text evidence="1">Cofactor biosynthesis; molybdopterin biosynthesis.</text>
</comment>
<evidence type="ECO:0000256" key="1">
    <source>
        <dbReference type="ARBA" id="ARBA00005046"/>
    </source>
</evidence>
<dbReference type="Pfam" id="PF01967">
    <property type="entry name" value="MoaC"/>
    <property type="match status" value="1"/>
</dbReference>
<comment type="caution">
    <text evidence="5">The sequence shown here is derived from an EMBL/GenBank/DDBJ whole genome shotgun (WGS) entry which is preliminary data.</text>
</comment>
<dbReference type="PANTHER" id="PTHR43764">
    <property type="entry name" value="MOLYBDENUM COFACTOR BIOSYNTHESIS"/>
    <property type="match status" value="1"/>
</dbReference>
<dbReference type="UniPathway" id="UPA00344"/>
<evidence type="ECO:0000256" key="2">
    <source>
        <dbReference type="ARBA" id="ARBA00023150"/>
    </source>
</evidence>
<dbReference type="InterPro" id="IPR051920">
    <property type="entry name" value="MPT_Adenylyltrnsfr/MoaC-Rel"/>
</dbReference>
<gene>
    <name evidence="5" type="ORF">HNQ58_002347</name>
</gene>
<evidence type="ECO:0000259" key="4">
    <source>
        <dbReference type="SMART" id="SM00852"/>
    </source>
</evidence>
<sequence length="335" mass="35185">MDGTRQPVGRFRMADVRHKRAVPRRAVARGTLHLGMDAFVLLAAGRLPKGDALALAEVAGVNGAKQAAWLLPLCHPLPLELVRVHCELDATGPAVHVYCEVAVEARTGVEMEALAGVSAALLTLYDLIKPVDPALALGETRLLFKEGGKSGLWRHPAGMTADEEARFKPRAAARLDGKRAAVATLSDRAHAGQYDDRSGPLLVAALAGLGADVLAREVLPDDGAVLQARLRAWIDDGIDLVLCTGGTGLGARDITPEALAALGGRTIDGLGDLFRDASAAYTPLAWLSRATAVLCRRTLILALPGSPKAVREGMEILAPILPHALAMIAGEEHPA</sequence>
<dbReference type="EMBL" id="JACHHX010000019">
    <property type="protein sequence ID" value="MBB5016432.1"/>
    <property type="molecule type" value="Genomic_DNA"/>
</dbReference>
<dbReference type="InterPro" id="IPR036425">
    <property type="entry name" value="MoaB/Mog-like_dom_sf"/>
</dbReference>
<dbReference type="SUPFAM" id="SSF53218">
    <property type="entry name" value="Molybdenum cofactor biosynthesis proteins"/>
    <property type="match status" value="1"/>
</dbReference>
<dbReference type="GO" id="GO:0006777">
    <property type="term" value="P:Mo-molybdopterin cofactor biosynthetic process"/>
    <property type="evidence" value="ECO:0007669"/>
    <property type="project" value="UniProtKB-KW"/>
</dbReference>
<keyword evidence="6" id="KW-1185">Reference proteome</keyword>
<dbReference type="Proteomes" id="UP000519004">
    <property type="component" value="Unassembled WGS sequence"/>
</dbReference>
<dbReference type="InterPro" id="IPR001453">
    <property type="entry name" value="MoaB/Mog_dom"/>
</dbReference>
<dbReference type="RefSeq" id="WP_183949096.1">
    <property type="nucleotide sequence ID" value="NZ_JACHHX010000019.1"/>
</dbReference>
<name>A0A7W7Y1L4_9GAMM</name>
<keyword evidence="2" id="KW-0501">Molybdenum cofactor biosynthesis</keyword>
<dbReference type="Pfam" id="PF00994">
    <property type="entry name" value="MoCF_biosynth"/>
    <property type="match status" value="1"/>
</dbReference>
<comment type="function">
    <text evidence="3">Catalyzes the conversion of (8S)-3',8-cyclo-7,8-dihydroguanosine 5'-triphosphate to cyclic pyranopterin monophosphate (cPMP).</text>
</comment>